<evidence type="ECO:0000256" key="2">
    <source>
        <dbReference type="ARBA" id="ARBA00004613"/>
    </source>
</evidence>
<dbReference type="CDD" id="cd11304">
    <property type="entry name" value="Cadherin_repeat"/>
    <property type="match status" value="3"/>
</dbReference>
<dbReference type="GO" id="GO:0005509">
    <property type="term" value="F:calcium ion binding"/>
    <property type="evidence" value="ECO:0007669"/>
    <property type="project" value="InterPro"/>
</dbReference>
<dbReference type="Gene3D" id="2.60.40.60">
    <property type="entry name" value="Cadherins"/>
    <property type="match status" value="3"/>
</dbReference>
<evidence type="ECO:0000256" key="1">
    <source>
        <dbReference type="ARBA" id="ARBA00004370"/>
    </source>
</evidence>
<dbReference type="InterPro" id="IPR002126">
    <property type="entry name" value="Cadherin-like_dom"/>
</dbReference>
<evidence type="ECO:0000256" key="4">
    <source>
        <dbReference type="ARBA" id="ARBA00022656"/>
    </source>
</evidence>
<dbReference type="PROSITE" id="PS50268">
    <property type="entry name" value="CADHERIN_2"/>
    <property type="match status" value="3"/>
</dbReference>
<evidence type="ECO:0000313" key="10">
    <source>
        <dbReference type="Proteomes" id="UP000449846"/>
    </source>
</evidence>
<dbReference type="Pfam" id="PF00353">
    <property type="entry name" value="HemolysinCabind"/>
    <property type="match status" value="7"/>
</dbReference>
<dbReference type="PANTHER" id="PTHR38340:SF1">
    <property type="entry name" value="S-LAYER PROTEIN"/>
    <property type="match status" value="1"/>
</dbReference>
<dbReference type="InterPro" id="IPR011049">
    <property type="entry name" value="Serralysin-like_metalloprot_C"/>
</dbReference>
<keyword evidence="10" id="KW-1185">Reference proteome</keyword>
<dbReference type="InterPro" id="IPR003995">
    <property type="entry name" value="RTX_toxin_determinant-A"/>
</dbReference>
<gene>
    <name evidence="9" type="ORF">GL300_18715</name>
</gene>
<evidence type="ECO:0000259" key="8">
    <source>
        <dbReference type="PROSITE" id="PS50268"/>
    </source>
</evidence>
<keyword evidence="5" id="KW-0677">Repeat</keyword>
<dbReference type="Proteomes" id="UP000449846">
    <property type="component" value="Unassembled WGS sequence"/>
</dbReference>
<dbReference type="InterPro" id="IPR018511">
    <property type="entry name" value="Hemolysin-typ_Ca-bd_CS"/>
</dbReference>
<evidence type="ECO:0000256" key="3">
    <source>
        <dbReference type="ARBA" id="ARBA00022525"/>
    </source>
</evidence>
<proteinExistence type="predicted"/>
<comment type="subcellular location">
    <subcellularLocation>
        <location evidence="1">Membrane</location>
    </subcellularLocation>
    <subcellularLocation>
        <location evidence="2">Secreted</location>
    </subcellularLocation>
</comment>
<dbReference type="Pfam" id="PF00028">
    <property type="entry name" value="Cadherin"/>
    <property type="match status" value="1"/>
</dbReference>
<organism evidence="9 10">
    <name type="scientific">Paracoccus litorisediminis</name>
    <dbReference type="NCBI Taxonomy" id="2006130"/>
    <lineage>
        <taxon>Bacteria</taxon>
        <taxon>Pseudomonadati</taxon>
        <taxon>Pseudomonadota</taxon>
        <taxon>Alphaproteobacteria</taxon>
        <taxon>Rhodobacterales</taxon>
        <taxon>Paracoccaceae</taxon>
        <taxon>Paracoccus</taxon>
    </lineage>
</organism>
<evidence type="ECO:0000256" key="7">
    <source>
        <dbReference type="ARBA" id="ARBA00023136"/>
    </source>
</evidence>
<dbReference type="GO" id="GO:0005576">
    <property type="term" value="C:extracellular region"/>
    <property type="evidence" value="ECO:0007669"/>
    <property type="project" value="UniProtKB-SubCell"/>
</dbReference>
<dbReference type="PRINTS" id="PR01488">
    <property type="entry name" value="RTXTOXINA"/>
</dbReference>
<keyword evidence="3" id="KW-0964">Secreted</keyword>
<feature type="domain" description="Cadherin" evidence="8">
    <location>
        <begin position="809"/>
        <end position="914"/>
    </location>
</feature>
<reference evidence="9 10" key="1">
    <citation type="submission" date="2019-11" db="EMBL/GenBank/DDBJ databases">
        <authorList>
            <person name="Dong K."/>
        </authorList>
    </citation>
    <scope>NUCLEOTIDE SEQUENCE [LARGE SCALE GENOMIC DNA]</scope>
    <source>
        <strain evidence="9 10">NBRC 112902</strain>
    </source>
</reference>
<dbReference type="InterPro" id="IPR050557">
    <property type="entry name" value="RTX_toxin/Mannuronan_C5-epim"/>
</dbReference>
<evidence type="ECO:0000256" key="6">
    <source>
        <dbReference type="ARBA" id="ARBA00023026"/>
    </source>
</evidence>
<dbReference type="GO" id="GO:0016020">
    <property type="term" value="C:membrane"/>
    <property type="evidence" value="ECO:0007669"/>
    <property type="project" value="UniProtKB-SubCell"/>
</dbReference>
<feature type="domain" description="Cadherin" evidence="8">
    <location>
        <begin position="358"/>
        <end position="475"/>
    </location>
</feature>
<keyword evidence="6" id="KW-0843">Virulence</keyword>
<comment type="caution">
    <text evidence="9">The sequence shown here is derived from an EMBL/GenBank/DDBJ whole genome shotgun (WGS) entry which is preliminary data.</text>
</comment>
<evidence type="ECO:0000256" key="5">
    <source>
        <dbReference type="ARBA" id="ARBA00022737"/>
    </source>
</evidence>
<feature type="domain" description="Cadherin" evidence="8">
    <location>
        <begin position="704"/>
        <end position="801"/>
    </location>
</feature>
<dbReference type="PRINTS" id="PR00313">
    <property type="entry name" value="CABNDNGRPT"/>
</dbReference>
<evidence type="ECO:0000313" key="9">
    <source>
        <dbReference type="EMBL" id="MTH61247.1"/>
    </source>
</evidence>
<dbReference type="Gene3D" id="2.150.10.10">
    <property type="entry name" value="Serralysin-like metalloprotease, C-terminal"/>
    <property type="match status" value="3"/>
</dbReference>
<keyword evidence="7" id="KW-0472">Membrane</keyword>
<sequence>MPSSVATAWPLARCTIRIPEHHRSKSGPEGHREILDVSTEPNLAPIAAAAAAAPGSGITIDASTATAGINWATFIGDYVSGAGSFKFYGGEFTPFFGAPQAVSGSQVAYSFPGSQGLFVLEGSSLAYDWIRYGTSYPHALSGQLDGLTFGNWVEGQTSATQGTGAAGSIAGLDTQLVITGLGVDVAPGTGASSDTVSNPVMDMHSAASSGNAGAVYDLLSDYAQNFIGSAHADSFTGSAQNDTIDGGAGDDTLDGGEGADIINGGAGNDLIQSGAGDDTIDGGAGTDTLVLEGNFGGPGGYTFTGGTGGAPLVITDPSGGTGTDTLTNVEILKFDNLTYDLVNHRANFTPTGLALSNASIAETAAVGATVGAISVTDRETTDTYTYELVNSAEDRFVIENGEVRVAAPLTDGSYDIEVLVTDSAGNSYQQALTVTVTEPPVITIDASGASAGMDLEAFIRGGFLQGISGGGMPVFDNGTNFSGTEAMLAYGSDPSSSYILTRGALEYYFGTHTVTGEIDTIEYGTRGTGSYDASGAFIGGDAELRISGLEFANARPTTPTEEAQIEANGAVHNFVIAHMYGSAGSQARLDAYADALDEYRQHFIGSAGNDVYTGSRFNDTIEGAGGNDLLNGGEGTDVAVFDGVFGGPSGSYSFSGGMGGAPLVITDSRAGGTGIDTLTNIELLRFDNLTYDFVNHRANYTPTDVALSNAEVIGSAVAGTVVGSLTATDRETTDTHSFALVDDADGRFRIVGNEIRVTGTAPLSHDNYVLTIRVTDGAGNEFDKQITIAVEDPVANTAPATVTLSATGIAENSANGTVVGILSATDADGDALTYSLTNNAGGRFALVTQNGQTRLVVNGALDYETATSHQIAVQVSDGRGGVVTQNFTVGVTDVLGRLITGTAAADLLNGTPEGDTLNGGAGADTLRGGIGNDIYIVDNAGDLVVELAGQGTDTVRATVTHTLAANVENLELQGTAAIGGTGNALANRITGNAGANALNGASGNDTLIGGAGNDTLNGGLGADVMQGGAGNDVYIIDNAGDRVTELAGAGIDTVRSSTLSQVLGANVENLELQGSAALSGTGNALANRITGNSGANALNGAAGNDTLIGGAGNDTLNGGLGADAMQGGIGNDLYFVDNLGDRITEAANAGTDTVRATVSHVLSANIENLELQGGALNGTGNAGANRITGTAGANALNGAAGNDTLIGGAGNDSLNGGTGIDQMSGGVGNDTYYVDHASDRVIELSGQGVDTVRSTISHTLGANVENLILTGTAAVNATGNAVANALTGNSGANVLMGYAGNDVLNGGAGDDKLFGGVGNDRLIGGAGADILRGGEGSDVFVFTSLRDSTTSLAGRDSIWDFTKGADRIDLSQIDANTETAGDQAFSFIGNAAFSGEAGELRFVNVNGQSLVHADVNGDGRTDFTIHFDDKLTFTQSDFLL</sequence>
<dbReference type="OrthoDB" id="7762442at2"/>
<accession>A0A844HSD7</accession>
<dbReference type="InterPro" id="IPR036912">
    <property type="entry name" value="HasA_haem-bd_sf"/>
</dbReference>
<dbReference type="InterPro" id="IPR015919">
    <property type="entry name" value="Cadherin-like_sf"/>
</dbReference>
<protein>
    <recommendedName>
        <fullName evidence="8">Cadherin domain-containing protein</fullName>
    </recommendedName>
</protein>
<dbReference type="PANTHER" id="PTHR38340">
    <property type="entry name" value="S-LAYER PROTEIN"/>
    <property type="match status" value="1"/>
</dbReference>
<dbReference type="InterPro" id="IPR001343">
    <property type="entry name" value="Hemolysn_Ca-bd"/>
</dbReference>
<name>A0A844HSD7_9RHOB</name>
<dbReference type="SUPFAM" id="SSF51120">
    <property type="entry name" value="beta-Roll"/>
    <property type="match status" value="6"/>
</dbReference>
<dbReference type="GO" id="GO:0007156">
    <property type="term" value="P:homophilic cell adhesion via plasma membrane adhesion molecules"/>
    <property type="evidence" value="ECO:0007669"/>
    <property type="project" value="InterPro"/>
</dbReference>
<dbReference type="SUPFAM" id="SSF49313">
    <property type="entry name" value="Cadherin-like"/>
    <property type="match status" value="3"/>
</dbReference>
<dbReference type="Gene3D" id="3.30.1500.10">
    <property type="entry name" value="Haem-binding HasA"/>
    <property type="match status" value="1"/>
</dbReference>
<dbReference type="PROSITE" id="PS00330">
    <property type="entry name" value="HEMOLYSIN_CALCIUM"/>
    <property type="match status" value="9"/>
</dbReference>
<dbReference type="GO" id="GO:0090729">
    <property type="term" value="F:toxin activity"/>
    <property type="evidence" value="ECO:0007669"/>
    <property type="project" value="UniProtKB-KW"/>
</dbReference>
<keyword evidence="4" id="KW-0800">Toxin</keyword>
<dbReference type="EMBL" id="WMIG01000014">
    <property type="protein sequence ID" value="MTH61247.1"/>
    <property type="molecule type" value="Genomic_DNA"/>
</dbReference>
<dbReference type="SMART" id="SM00112">
    <property type="entry name" value="CA"/>
    <property type="match status" value="2"/>
</dbReference>